<dbReference type="KEGG" id="hmr:Hipma_0255"/>
<dbReference type="SUPFAM" id="SSF101852">
    <property type="entry name" value="Bacterial fluorinating enzyme, C-terminal domain"/>
    <property type="match status" value="1"/>
</dbReference>
<evidence type="ECO:0000313" key="6">
    <source>
        <dbReference type="Proteomes" id="UP000008139"/>
    </source>
</evidence>
<dbReference type="Gene3D" id="3.40.50.10790">
    <property type="entry name" value="S-adenosyl-l-methionine hydroxide adenosyltransferase, N-terminal"/>
    <property type="match status" value="1"/>
</dbReference>
<dbReference type="HOGENOM" id="CLU_059734_1_1_7"/>
<feature type="domain" description="S-adenosyl-l-methionine hydroxide adenosyltransferase N-terminal" evidence="3">
    <location>
        <begin position="3"/>
        <end position="137"/>
    </location>
</feature>
<evidence type="ECO:0000256" key="1">
    <source>
        <dbReference type="ARBA" id="ARBA00022691"/>
    </source>
</evidence>
<evidence type="ECO:0000256" key="2">
    <source>
        <dbReference type="ARBA" id="ARBA00024035"/>
    </source>
</evidence>
<dbReference type="Pfam" id="PF01887">
    <property type="entry name" value="SAM_HAT_N"/>
    <property type="match status" value="1"/>
</dbReference>
<dbReference type="PANTHER" id="PTHR35092">
    <property type="entry name" value="CHLORINASE MJ1651"/>
    <property type="match status" value="1"/>
</dbReference>
<dbReference type="eggNOG" id="COG1912">
    <property type="taxonomic scope" value="Bacteria"/>
</dbReference>
<gene>
    <name evidence="5" type="ordered locus">Hipma_0255</name>
</gene>
<dbReference type="InParanoid" id="F2LXW7"/>
<name>F2LXW7_HIPMA</name>
<evidence type="ECO:0000259" key="4">
    <source>
        <dbReference type="Pfam" id="PF20257"/>
    </source>
</evidence>
<dbReference type="SUPFAM" id="SSF102522">
    <property type="entry name" value="Bacterial fluorinating enzyme, N-terminal domain"/>
    <property type="match status" value="1"/>
</dbReference>
<proteinExistence type="inferred from homology"/>
<dbReference type="InterPro" id="IPR002747">
    <property type="entry name" value="SAM_OH_AdoTrfase"/>
</dbReference>
<evidence type="ECO:0000259" key="3">
    <source>
        <dbReference type="Pfam" id="PF01887"/>
    </source>
</evidence>
<dbReference type="EMBL" id="CP002606">
    <property type="protein sequence ID" value="AEA33232.1"/>
    <property type="molecule type" value="Genomic_DNA"/>
</dbReference>
<sequence length="249" mass="28105">MIITLTTDFGDSGGFVAQLKAEILKLFGESVKIVDITHSIKPFNAIEAAYITRTTIPAFPENSLHIVVIDPGVGTNRDIVAVEYKNRYIISPDNEALSLIEPSKIIRIDKSRVNPNSSSTFEARDIMVKAAYILHKDGINSLGEKKESLGYSLKPQKVKNKIKGKIIYIDNFGNCISNINKDLLKNGFERILLKNLIFRHLEKTYHSPTSSYKALINSAGFLEFAYFKKNFAQEFEVGYFDEVEVYLKQ</sequence>
<dbReference type="PIRSF" id="PIRSF006779">
    <property type="entry name" value="UCP006779"/>
    <property type="match status" value="1"/>
</dbReference>
<dbReference type="PANTHER" id="PTHR35092:SF1">
    <property type="entry name" value="CHLORINASE MJ1651"/>
    <property type="match status" value="1"/>
</dbReference>
<evidence type="ECO:0000313" key="5">
    <source>
        <dbReference type="EMBL" id="AEA33232.1"/>
    </source>
</evidence>
<dbReference type="InterPro" id="IPR023227">
    <property type="entry name" value="SAM_OH_AdoTrfase_C_sf"/>
</dbReference>
<dbReference type="InterPro" id="IPR046470">
    <property type="entry name" value="SAM_HAT_C"/>
</dbReference>
<accession>F2LXW7</accession>
<keyword evidence="1" id="KW-0949">S-adenosyl-L-methionine</keyword>
<dbReference type="OrthoDB" id="9792195at2"/>
<dbReference type="Proteomes" id="UP000008139">
    <property type="component" value="Chromosome"/>
</dbReference>
<dbReference type="AlphaFoldDB" id="F2LXW7"/>
<reference evidence="6" key="2">
    <citation type="submission" date="2011-03" db="EMBL/GenBank/DDBJ databases">
        <title>The complete genome of Hippea maritima DSM 10411.</title>
        <authorList>
            <consortium name="US DOE Joint Genome Institute (JGI-PGF)"/>
            <person name="Lucas S."/>
            <person name="Copeland A."/>
            <person name="Lapidus A."/>
            <person name="Bruce D."/>
            <person name="Goodwin L."/>
            <person name="Pitluck S."/>
            <person name="Peters L."/>
            <person name="Kyrpides N."/>
            <person name="Mavromatis K."/>
            <person name="Pagani I."/>
            <person name="Ivanova N."/>
            <person name="Mikhailova N."/>
            <person name="Lu M."/>
            <person name="Detter J.C."/>
            <person name="Tapia R."/>
            <person name="Han C."/>
            <person name="Land M."/>
            <person name="Hauser L."/>
            <person name="Markowitz V."/>
            <person name="Cheng J.-F."/>
            <person name="Hugenholtz P."/>
            <person name="Woyke T."/>
            <person name="Wu D."/>
            <person name="Spring S."/>
            <person name="Schroeder M."/>
            <person name="Brambilla E."/>
            <person name="Klenk H.-P."/>
            <person name="Eisen J.A."/>
        </authorList>
    </citation>
    <scope>NUCLEOTIDE SEQUENCE [LARGE SCALE GENOMIC DNA]</scope>
    <source>
        <strain evidence="6">ATCC 700847 / DSM 10411 / MH2</strain>
    </source>
</reference>
<dbReference type="InterPro" id="IPR023228">
    <property type="entry name" value="SAM_OH_AdoTrfase_N_sf"/>
</dbReference>
<protein>
    <recommendedName>
        <fullName evidence="7">S-adenosyl-l-methionine hydroxide adenosyltransferase</fullName>
    </recommendedName>
</protein>
<dbReference type="Pfam" id="PF20257">
    <property type="entry name" value="SAM_HAT_C"/>
    <property type="match status" value="1"/>
</dbReference>
<comment type="similarity">
    <text evidence="2">Belongs to the SAM hydrolase / SAM-dependent halogenase family.</text>
</comment>
<dbReference type="RefSeq" id="WP_013681276.1">
    <property type="nucleotide sequence ID" value="NC_015318.1"/>
</dbReference>
<organism evidence="5 6">
    <name type="scientific">Hippea maritima (strain ATCC 700847 / DSM 10411 / MH2)</name>
    <dbReference type="NCBI Taxonomy" id="760142"/>
    <lineage>
        <taxon>Bacteria</taxon>
        <taxon>Pseudomonadati</taxon>
        <taxon>Campylobacterota</taxon>
        <taxon>Desulfurellia</taxon>
        <taxon>Desulfurellales</taxon>
        <taxon>Hippeaceae</taxon>
        <taxon>Hippea</taxon>
    </lineage>
</organism>
<evidence type="ECO:0008006" key="7">
    <source>
        <dbReference type="Google" id="ProtNLM"/>
    </source>
</evidence>
<dbReference type="STRING" id="760142.Hipma_0255"/>
<reference evidence="5 6" key="1">
    <citation type="journal article" date="2011" name="Stand. Genomic Sci.">
        <title>Complete genome sequence of the thermophilic sulfur-reducer Hippea maritima type strain (MH(2)).</title>
        <authorList>
            <person name="Huntemann M."/>
            <person name="Lu M."/>
            <person name="Nolan M."/>
            <person name="Lapidus A."/>
            <person name="Lucas S."/>
            <person name="Hammon N."/>
            <person name="Deshpande S."/>
            <person name="Cheng J.F."/>
            <person name="Tapia R."/>
            <person name="Han C."/>
            <person name="Goodwin L."/>
            <person name="Pitluck S."/>
            <person name="Liolios K."/>
            <person name="Pagani I."/>
            <person name="Ivanova N."/>
            <person name="Ovchinikova G."/>
            <person name="Pati A."/>
            <person name="Chen A."/>
            <person name="Palaniappan K."/>
            <person name="Land M."/>
            <person name="Hauser L."/>
            <person name="Jeffries C.D."/>
            <person name="Detter J.C."/>
            <person name="Brambilla E.M."/>
            <person name="Rohde M."/>
            <person name="Spring S."/>
            <person name="Goker M."/>
            <person name="Woyke T."/>
            <person name="Bristow J."/>
            <person name="Eisen J.A."/>
            <person name="Markowitz V."/>
            <person name="Hugenholtz P."/>
            <person name="Kyrpides N.C."/>
            <person name="Klenk H.P."/>
            <person name="Mavromatis K."/>
        </authorList>
    </citation>
    <scope>NUCLEOTIDE SEQUENCE [LARGE SCALE GENOMIC DNA]</scope>
    <source>
        <strain evidence="6">ATCC 700847 / DSM 10411 / MH2</strain>
    </source>
</reference>
<dbReference type="Gene3D" id="2.40.30.90">
    <property type="entry name" value="Bacterial fluorinating enzyme like"/>
    <property type="match status" value="1"/>
</dbReference>
<keyword evidence="6" id="KW-1185">Reference proteome</keyword>
<dbReference type="InterPro" id="IPR046469">
    <property type="entry name" value="SAM_HAT_N"/>
</dbReference>
<feature type="domain" description="S-adenosyl-l-methionine hydroxide adenosyltransferase C-terminal" evidence="4">
    <location>
        <begin position="164"/>
        <end position="244"/>
    </location>
</feature>